<evidence type="ECO:0000313" key="1">
    <source>
        <dbReference type="EMBL" id="TRW16702.1"/>
    </source>
</evidence>
<name>A0A552UES1_9SPHN</name>
<accession>A0A552UES1</accession>
<dbReference type="AlphaFoldDB" id="A0A552UES1"/>
<proteinExistence type="predicted"/>
<protein>
    <submittedName>
        <fullName evidence="1">Uncharacterized protein</fullName>
    </submittedName>
</protein>
<reference evidence="1 2" key="1">
    <citation type="submission" date="2019-07" db="EMBL/GenBank/DDBJ databases">
        <title>Novel species isolated from glacier.</title>
        <authorList>
            <person name="Liu Q."/>
            <person name="Xin Y.-H."/>
        </authorList>
    </citation>
    <scope>NUCLEOTIDE SEQUENCE [LARGE SCALE GENOMIC DNA]</scope>
    <source>
        <strain evidence="1 2">LB1R16</strain>
    </source>
</reference>
<sequence length="137" mass="13977">MTPADLIDIYGADPARWPTEDRAATLAAIAADPALQAKLAEARALDAMLGDWAARVPARADADAVAARILRPAPRWPRIAGTGGLIAAAVAAVVLVTPPTLAPAPVTTVAATADIEAADDADFATLFTPTPDEESLT</sequence>
<evidence type="ECO:0000313" key="2">
    <source>
        <dbReference type="Proteomes" id="UP000317894"/>
    </source>
</evidence>
<keyword evidence="2" id="KW-1185">Reference proteome</keyword>
<dbReference type="EMBL" id="VJWA01000001">
    <property type="protein sequence ID" value="TRW16702.1"/>
    <property type="molecule type" value="Genomic_DNA"/>
</dbReference>
<dbReference type="Proteomes" id="UP000317894">
    <property type="component" value="Unassembled WGS sequence"/>
</dbReference>
<comment type="caution">
    <text evidence="1">The sequence shown here is derived from an EMBL/GenBank/DDBJ whole genome shotgun (WGS) entry which is preliminary data.</text>
</comment>
<organism evidence="1 2">
    <name type="scientific">Glacieibacterium frigidum</name>
    <dbReference type="NCBI Taxonomy" id="2593303"/>
    <lineage>
        <taxon>Bacteria</taxon>
        <taxon>Pseudomonadati</taxon>
        <taxon>Pseudomonadota</taxon>
        <taxon>Alphaproteobacteria</taxon>
        <taxon>Sphingomonadales</taxon>
        <taxon>Sphingosinicellaceae</taxon>
        <taxon>Glacieibacterium</taxon>
    </lineage>
</organism>
<gene>
    <name evidence="1" type="ORF">FMM06_00340</name>
</gene>
<dbReference type="RefSeq" id="WP_143554246.1">
    <property type="nucleotide sequence ID" value="NZ_VJWA01000001.1"/>
</dbReference>